<dbReference type="EMBL" id="JACEEZ010004642">
    <property type="protein sequence ID" value="KAG0726302.1"/>
    <property type="molecule type" value="Genomic_DNA"/>
</dbReference>
<feature type="compositionally biased region" description="Polar residues" evidence="1">
    <location>
        <begin position="503"/>
        <end position="515"/>
    </location>
</feature>
<feature type="compositionally biased region" description="Low complexity" evidence="1">
    <location>
        <begin position="25"/>
        <end position="35"/>
    </location>
</feature>
<feature type="compositionally biased region" description="Low complexity" evidence="1">
    <location>
        <begin position="787"/>
        <end position="798"/>
    </location>
</feature>
<reference evidence="2" key="1">
    <citation type="submission" date="2020-07" db="EMBL/GenBank/DDBJ databases">
        <title>The High-quality genome of the commercially important snow crab, Chionoecetes opilio.</title>
        <authorList>
            <person name="Jeong J.-H."/>
            <person name="Ryu S."/>
        </authorList>
    </citation>
    <scope>NUCLEOTIDE SEQUENCE</scope>
    <source>
        <strain evidence="2">MADBK_172401_WGS</strain>
        <tissue evidence="2">Digestive gland</tissue>
    </source>
</reference>
<feature type="compositionally biased region" description="Polar residues" evidence="1">
    <location>
        <begin position="227"/>
        <end position="239"/>
    </location>
</feature>
<feature type="compositionally biased region" description="Polar residues" evidence="1">
    <location>
        <begin position="617"/>
        <end position="633"/>
    </location>
</feature>
<feature type="region of interest" description="Disordered" evidence="1">
    <location>
        <begin position="60"/>
        <end position="82"/>
    </location>
</feature>
<sequence length="818" mass="87204">MPRPRPRSNLKTSLAGGVSSNRAPSTTTTKSSSLSVAPRRRFIDLAPAALLSGVRRMTSRGLEGTSLPSVTSRANDNKPDGRGAAAPVYLDCEGNIRPGDPAECLSAGGVTGREARGPGDAAHPPEGCVEARGRKGATPREKYNSFNYWRRRLPDVTRELKDGRSRRLDVNGSARSPGVTGGKATPRTKSPSDQGQVRTRSQTRSLSPKPGRSPRPGTLLLCDPEQGESSTDPQPHAQATPTLDLALPRHTDLHNHHSLSEDQLILDRRRLKSGSVCDYSRLVSARPFHTLGRRPAVGHVGHHKVLTRRNSAPVDILRGLFGSFRRGRVEAEWQPPRECWPATAEDADDHPDPYGEDTRGPEYYLGDEEVFVAAATMGNIQGSDHKKGGKGKAKGKGKLAKGKSPSKGKLHGSRDTLLEGELPTPSPSTPGVRGPSLQPVSTSRPVPSERATPIITESWKEARRPESLSAGRALGGDAAVGFVDSSSSSESVFTEARSGGGPTSQHDAVTPSNGAATPMFSEALDLPIDAIMSGHYSSSDTSTVSSRPHTLAESLQSTNSALEVMEKTCRNGSQTHLDTAKKTGSSSEREKTCEGLWESGGKAPAAMHPPCSPRQVEATTDTRGAAGQYSSGLASAPLSPHTGDVLSPNGVDLEFSERDVFEVDSECEESLRLYRHGSDPHGGEESLGSFICVDLERPGGRVKAQSLGDHHDPDGLAEDTPRSFSAEDLELDPEEYLDEEYYGDDDDMPQASAGGRGGGGGSSAFKVSRHRKVELQPAKPSASRSLSTNSHNTHNNNNINATKNRALSENCITGEYTD</sequence>
<protein>
    <recommendedName>
        <fullName evidence="4">APC membrane recruitment protein 2</fullName>
    </recommendedName>
</protein>
<evidence type="ECO:0000256" key="1">
    <source>
        <dbReference type="SAM" id="MobiDB-lite"/>
    </source>
</evidence>
<feature type="compositionally biased region" description="Basic residues" evidence="1">
    <location>
        <begin position="387"/>
        <end position="411"/>
    </location>
</feature>
<feature type="region of interest" description="Disordered" evidence="1">
    <location>
        <begin position="110"/>
        <end position="140"/>
    </location>
</feature>
<keyword evidence="3" id="KW-1185">Reference proteome</keyword>
<evidence type="ECO:0000313" key="2">
    <source>
        <dbReference type="EMBL" id="KAG0726302.1"/>
    </source>
</evidence>
<evidence type="ECO:0008006" key="4">
    <source>
        <dbReference type="Google" id="ProtNLM"/>
    </source>
</evidence>
<feature type="region of interest" description="Disordered" evidence="1">
    <location>
        <begin position="491"/>
        <end position="518"/>
    </location>
</feature>
<dbReference type="OrthoDB" id="427644at2759"/>
<name>A0A8J5D1N5_CHIOP</name>
<feature type="region of interest" description="Disordered" evidence="1">
    <location>
        <begin position="1"/>
        <end position="39"/>
    </location>
</feature>
<proteinExistence type="predicted"/>
<feature type="region of interest" description="Disordered" evidence="1">
    <location>
        <begin position="160"/>
        <end position="239"/>
    </location>
</feature>
<feature type="compositionally biased region" description="Polar residues" evidence="1">
    <location>
        <begin position="570"/>
        <end position="586"/>
    </location>
</feature>
<feature type="compositionally biased region" description="Basic and acidic residues" evidence="1">
    <location>
        <begin position="160"/>
        <end position="169"/>
    </location>
</feature>
<evidence type="ECO:0000313" key="3">
    <source>
        <dbReference type="Proteomes" id="UP000770661"/>
    </source>
</evidence>
<feature type="region of interest" description="Disordered" evidence="1">
    <location>
        <begin position="378"/>
        <end position="467"/>
    </location>
</feature>
<comment type="caution">
    <text evidence="2">The sequence shown here is derived from an EMBL/GenBank/DDBJ whole genome shotgun (WGS) entry which is preliminary data.</text>
</comment>
<feature type="compositionally biased region" description="Acidic residues" evidence="1">
    <location>
        <begin position="727"/>
        <end position="748"/>
    </location>
</feature>
<feature type="region of interest" description="Disordered" evidence="1">
    <location>
        <begin position="569"/>
        <end position="640"/>
    </location>
</feature>
<dbReference type="AlphaFoldDB" id="A0A8J5D1N5"/>
<accession>A0A8J5D1N5</accession>
<feature type="compositionally biased region" description="Basic and acidic residues" evidence="1">
    <location>
        <begin position="129"/>
        <end position="140"/>
    </location>
</feature>
<organism evidence="2 3">
    <name type="scientific">Chionoecetes opilio</name>
    <name type="common">Atlantic snow crab</name>
    <name type="synonym">Cancer opilio</name>
    <dbReference type="NCBI Taxonomy" id="41210"/>
    <lineage>
        <taxon>Eukaryota</taxon>
        <taxon>Metazoa</taxon>
        <taxon>Ecdysozoa</taxon>
        <taxon>Arthropoda</taxon>
        <taxon>Crustacea</taxon>
        <taxon>Multicrustacea</taxon>
        <taxon>Malacostraca</taxon>
        <taxon>Eumalacostraca</taxon>
        <taxon>Eucarida</taxon>
        <taxon>Decapoda</taxon>
        <taxon>Pleocyemata</taxon>
        <taxon>Brachyura</taxon>
        <taxon>Eubrachyura</taxon>
        <taxon>Majoidea</taxon>
        <taxon>Majidae</taxon>
        <taxon>Chionoecetes</taxon>
    </lineage>
</organism>
<feature type="region of interest" description="Disordered" evidence="1">
    <location>
        <begin position="703"/>
        <end position="803"/>
    </location>
</feature>
<dbReference type="Proteomes" id="UP000770661">
    <property type="component" value="Unassembled WGS sequence"/>
</dbReference>
<feature type="region of interest" description="Disordered" evidence="1">
    <location>
        <begin position="341"/>
        <end position="361"/>
    </location>
</feature>
<gene>
    <name evidence="2" type="ORF">GWK47_036899</name>
</gene>
<feature type="compositionally biased region" description="Basic and acidic residues" evidence="1">
    <location>
        <begin position="350"/>
        <end position="360"/>
    </location>
</feature>
<feature type="compositionally biased region" description="Polar residues" evidence="1">
    <location>
        <begin position="187"/>
        <end position="206"/>
    </location>
</feature>